<dbReference type="InterPro" id="IPR002104">
    <property type="entry name" value="Integrase_catalytic"/>
</dbReference>
<keyword evidence="2" id="KW-0229">DNA integration</keyword>
<name>A0A3R9FR84_9ENTR</name>
<dbReference type="PANTHER" id="PTHR30349">
    <property type="entry name" value="PHAGE INTEGRASE-RELATED"/>
    <property type="match status" value="1"/>
</dbReference>
<organism evidence="6 7">
    <name type="scientific">Atlantibacter subterraneus</name>
    <dbReference type="NCBI Taxonomy" id="255519"/>
    <lineage>
        <taxon>Bacteria</taxon>
        <taxon>Pseudomonadati</taxon>
        <taxon>Pseudomonadota</taxon>
        <taxon>Gammaproteobacteria</taxon>
        <taxon>Enterobacterales</taxon>
        <taxon>Enterobacteriaceae</taxon>
        <taxon>Atlantibacter</taxon>
    </lineage>
</organism>
<sequence length="348" mass="39650">MPIFKRGKKYWVDISAPDGERIRRSTGTEERSKAQEYHDKLKHELWQVSRLGKTPDRTFGDIVVLALREAEEQSCFANKQIYARYWLSVFGSRLITKISGEEIADNLPTFSTAKRRPLSNATRNRYRAFIMRAFSLAVKSGWLANTPHISTQREPKVRVRWIEKDQARALISSLETEWMKRVVSFALLTGARKGEILSMKWESVNLSRRIAVVTADNAKSGKARPLPLNDEAVKAITSCHRESDYVFSLNGEQAKQIARGEFSRALKRVGITDFRFHDLRHTWASWHVQDGTPLLALKEMGGWEKLEMVNKYAHLSTEHLSKFSGIVTFLTQDTESEGIAPALSVVNA</sequence>
<dbReference type="InterPro" id="IPR011010">
    <property type="entry name" value="DNA_brk_join_enz"/>
</dbReference>
<protein>
    <submittedName>
        <fullName evidence="6">Site-specific integrase</fullName>
    </submittedName>
</protein>
<dbReference type="PROSITE" id="PS51898">
    <property type="entry name" value="TYR_RECOMBINASE"/>
    <property type="match status" value="1"/>
</dbReference>
<gene>
    <name evidence="6" type="ORF">EGT71_14630</name>
</gene>
<comment type="caution">
    <text evidence="6">The sequence shown here is derived from an EMBL/GenBank/DDBJ whole genome shotgun (WGS) entry which is preliminary data.</text>
</comment>
<dbReference type="Proteomes" id="UP000275331">
    <property type="component" value="Unassembled WGS sequence"/>
</dbReference>
<evidence type="ECO:0000256" key="1">
    <source>
        <dbReference type="ARBA" id="ARBA00008857"/>
    </source>
</evidence>
<dbReference type="Pfam" id="PF00589">
    <property type="entry name" value="Phage_integrase"/>
    <property type="match status" value="1"/>
</dbReference>
<proteinExistence type="inferred from homology"/>
<comment type="similarity">
    <text evidence="1">Belongs to the 'phage' integrase family.</text>
</comment>
<dbReference type="InterPro" id="IPR050090">
    <property type="entry name" value="Tyrosine_recombinase_XerCD"/>
</dbReference>
<dbReference type="CDD" id="cd00796">
    <property type="entry name" value="INT_Rci_Hp1_C"/>
    <property type="match status" value="1"/>
</dbReference>
<dbReference type="RefSeq" id="WP_125295522.1">
    <property type="nucleotide sequence ID" value="NZ_RHWZ01000020.1"/>
</dbReference>
<evidence type="ECO:0000256" key="3">
    <source>
        <dbReference type="ARBA" id="ARBA00023125"/>
    </source>
</evidence>
<evidence type="ECO:0000259" key="5">
    <source>
        <dbReference type="PROSITE" id="PS51898"/>
    </source>
</evidence>
<evidence type="ECO:0000313" key="6">
    <source>
        <dbReference type="EMBL" id="RSE24901.1"/>
    </source>
</evidence>
<feature type="domain" description="Tyr recombinase" evidence="5">
    <location>
        <begin position="157"/>
        <end position="325"/>
    </location>
</feature>
<dbReference type="GO" id="GO:0003677">
    <property type="term" value="F:DNA binding"/>
    <property type="evidence" value="ECO:0007669"/>
    <property type="project" value="UniProtKB-KW"/>
</dbReference>
<accession>A0A3R9FR84</accession>
<keyword evidence="3" id="KW-0238">DNA-binding</keyword>
<dbReference type="OrthoDB" id="5589990at2"/>
<dbReference type="GO" id="GO:0006310">
    <property type="term" value="P:DNA recombination"/>
    <property type="evidence" value="ECO:0007669"/>
    <property type="project" value="UniProtKB-KW"/>
</dbReference>
<dbReference type="Gene3D" id="1.10.150.130">
    <property type="match status" value="1"/>
</dbReference>
<dbReference type="EMBL" id="RHXB01000009">
    <property type="protein sequence ID" value="RSE24901.1"/>
    <property type="molecule type" value="Genomic_DNA"/>
</dbReference>
<dbReference type="GO" id="GO:0015074">
    <property type="term" value="P:DNA integration"/>
    <property type="evidence" value="ECO:0007669"/>
    <property type="project" value="UniProtKB-KW"/>
</dbReference>
<evidence type="ECO:0000256" key="4">
    <source>
        <dbReference type="ARBA" id="ARBA00023172"/>
    </source>
</evidence>
<keyword evidence="4" id="KW-0233">DNA recombination</keyword>
<evidence type="ECO:0000256" key="2">
    <source>
        <dbReference type="ARBA" id="ARBA00022908"/>
    </source>
</evidence>
<dbReference type="SUPFAM" id="SSF56349">
    <property type="entry name" value="DNA breaking-rejoining enzymes"/>
    <property type="match status" value="1"/>
</dbReference>
<reference evidence="6 7" key="1">
    <citation type="submission" date="2018-10" db="EMBL/GenBank/DDBJ databases">
        <title>Transmission dynamics of multidrug resistant bacteria on intensive care unit surfaces.</title>
        <authorList>
            <person name="D'Souza A.W."/>
            <person name="Potter R.F."/>
            <person name="Wallace M."/>
            <person name="Shupe A."/>
            <person name="Patel S."/>
            <person name="Sun S."/>
            <person name="Gul D."/>
            <person name="Kwon J.H."/>
            <person name="Andleeb S."/>
            <person name="Burnham C.-A.D."/>
            <person name="Dantas G."/>
        </authorList>
    </citation>
    <scope>NUCLEOTIDE SEQUENCE [LARGE SCALE GENOMIC DNA]</scope>
    <source>
        <strain evidence="6 7">AS_373</strain>
    </source>
</reference>
<dbReference type="InterPro" id="IPR013762">
    <property type="entry name" value="Integrase-like_cat_sf"/>
</dbReference>
<dbReference type="InterPro" id="IPR010998">
    <property type="entry name" value="Integrase_recombinase_N"/>
</dbReference>
<dbReference type="AlphaFoldDB" id="A0A3R9FR84"/>
<dbReference type="Gene3D" id="1.10.443.10">
    <property type="entry name" value="Intergrase catalytic core"/>
    <property type="match status" value="1"/>
</dbReference>
<evidence type="ECO:0000313" key="7">
    <source>
        <dbReference type="Proteomes" id="UP000275331"/>
    </source>
</evidence>
<dbReference type="PANTHER" id="PTHR30349:SF64">
    <property type="entry name" value="PROPHAGE INTEGRASE INTD-RELATED"/>
    <property type="match status" value="1"/>
</dbReference>